<dbReference type="PANTHER" id="PTHR37841:SF1">
    <property type="entry name" value="DUF3298 DOMAIN-CONTAINING PROTEIN"/>
    <property type="match status" value="1"/>
</dbReference>
<evidence type="ECO:0000313" key="2">
    <source>
        <dbReference type="EMBL" id="MDW8800812.1"/>
    </source>
</evidence>
<sequence>MYCETCLSNFVKNFLPPMAELLWFKKPYKRLAIITADLDGDKKSEIIAAYKLKGECYVVIIKNYKDVWCVAASIKGKGYDINYLNANKVEDKQTNNLIIGWQVGAIWAELDIFQWTEKGLKNILNEDIPYSKIQVKDMVGDNVKDGKAEIALWKKDTGKAYKVEVLRWDGKKLVPALDVYPYYFKRVVSYYENRVKELPEAAFYWYYLADAQLKAEMPEKALRSVHMAMKLVMKFKYEYPSEDDLIKLERKILEKLQNRSIKLYPASVKIIGGVEWGFINNNGDFIIKPIYTNAYSFQDNNLAIVQENNLYGVIDETGKYVIQPKYDTINQFSEGRASVVDSSGFKVIDEKGIELTKKSYSFIGSYSEGMVIAVRTNTEGQWLYGYLDKEGNEAISLNYKDAGDFKNGKAVVKINEGEYALINTKGQKLNTYKYAFVGQLNEGLLAFKENEEGKYGYIDESGNVVILTRYTSAQPFNEGRAVVNVAEDYGNSYGVIDRRGNFIIMPRYNDVNLLGESMISLGIAISKENPRIGSKYAIANADGKLLTDFIYYGVSNYSSGFASAYDSKYTFFIDRTGMAAKGLPKVEGSGVLSFEGDLIRAEVDQRLSYYSKMGKVIFKQNTVIPLNNQYAVKEEKYKPNKDYLVYYPQVEGMKNKQRQKKANIKLKELSQVKPIDVDIQLEYSYTGDFSVEFFRKNLLVLELVGYQYYFGAAHGMPTRVYANVDLVTGVFYQLKDLFKKNSNYVKVLSDIIEYKIKNDKQYEYVWLDSYKGIKEDQPFYIKDDALYIYFNVYEIAPYVAGTPTFKIDFKDIMNIIDTNGDFWRSFN</sequence>
<dbReference type="Gene3D" id="3.30.565.40">
    <property type="entry name" value="Fervidobacterium nodosum Rt17-B1 like"/>
    <property type="match status" value="1"/>
</dbReference>
<reference evidence="2 3" key="1">
    <citation type="submission" date="2023-04" db="EMBL/GenBank/DDBJ databases">
        <title>Clostridium tannerae sp. nov., isolated from the fecal material of an alpaca.</title>
        <authorList>
            <person name="Miller S."/>
            <person name="Hendry M."/>
            <person name="King J."/>
            <person name="Sankaranarayanan K."/>
            <person name="Lawson P.A."/>
        </authorList>
    </citation>
    <scope>NUCLEOTIDE SEQUENCE [LARGE SCALE GENOMIC DNA]</scope>
    <source>
        <strain evidence="2 3">A1-XYC3</strain>
    </source>
</reference>
<organism evidence="2 3">
    <name type="scientific">Clostridium tanneri</name>
    <dbReference type="NCBI Taxonomy" id="3037988"/>
    <lineage>
        <taxon>Bacteria</taxon>
        <taxon>Bacillati</taxon>
        <taxon>Bacillota</taxon>
        <taxon>Clostridia</taxon>
        <taxon>Eubacteriales</taxon>
        <taxon>Clostridiaceae</taxon>
        <taxon>Clostridium</taxon>
    </lineage>
</organism>
<comment type="caution">
    <text evidence="2">The sequence shown here is derived from an EMBL/GenBank/DDBJ whole genome shotgun (WGS) entry which is preliminary data.</text>
</comment>
<accession>A0ABU4JRP0</accession>
<dbReference type="Pfam" id="PF14903">
    <property type="entry name" value="WG_beta_rep"/>
    <property type="match status" value="4"/>
</dbReference>
<dbReference type="InterPro" id="IPR032774">
    <property type="entry name" value="WG_beta_rep"/>
</dbReference>
<dbReference type="Proteomes" id="UP001281656">
    <property type="component" value="Unassembled WGS sequence"/>
</dbReference>
<keyword evidence="3" id="KW-1185">Reference proteome</keyword>
<evidence type="ECO:0000313" key="3">
    <source>
        <dbReference type="Proteomes" id="UP001281656"/>
    </source>
</evidence>
<gene>
    <name evidence="2" type="ORF">P8V03_06555</name>
</gene>
<protein>
    <submittedName>
        <fullName evidence="2">WG repeat-containing protein</fullName>
    </submittedName>
</protein>
<dbReference type="InterPro" id="IPR037126">
    <property type="entry name" value="PdaC/RsiV-like_sf"/>
</dbReference>
<dbReference type="InterPro" id="IPR021729">
    <property type="entry name" value="DUF3298"/>
</dbReference>
<feature type="domain" description="DUF3298" evidence="1">
    <location>
        <begin position="735"/>
        <end position="809"/>
    </location>
</feature>
<dbReference type="Pfam" id="PF11738">
    <property type="entry name" value="DUF3298"/>
    <property type="match status" value="1"/>
</dbReference>
<dbReference type="RefSeq" id="WP_318797405.1">
    <property type="nucleotide sequence ID" value="NZ_JARUJP010000006.1"/>
</dbReference>
<dbReference type="EMBL" id="JARUJP010000006">
    <property type="protein sequence ID" value="MDW8800812.1"/>
    <property type="molecule type" value="Genomic_DNA"/>
</dbReference>
<dbReference type="Gene3D" id="3.90.640.20">
    <property type="entry name" value="Heat-shock cognate protein, ATPase"/>
    <property type="match status" value="1"/>
</dbReference>
<dbReference type="PANTHER" id="PTHR37841">
    <property type="entry name" value="GLR2918 PROTEIN"/>
    <property type="match status" value="1"/>
</dbReference>
<name>A0ABU4JRP0_9CLOT</name>
<proteinExistence type="predicted"/>
<evidence type="ECO:0000259" key="1">
    <source>
        <dbReference type="Pfam" id="PF11738"/>
    </source>
</evidence>